<keyword evidence="2" id="KW-1185">Reference proteome</keyword>
<comment type="caution">
    <text evidence="1">The sequence shown here is derived from an EMBL/GenBank/DDBJ whole genome shotgun (WGS) entry which is preliminary data.</text>
</comment>
<protein>
    <submittedName>
        <fullName evidence="1">Uncharacterized protein</fullName>
    </submittedName>
</protein>
<dbReference type="Proteomes" id="UP000289886">
    <property type="component" value="Unassembled WGS sequence"/>
</dbReference>
<proteinExistence type="predicted"/>
<dbReference type="AlphaFoldDB" id="A0A662YM69"/>
<gene>
    <name evidence="1" type="ORF">EOD39_14283</name>
</gene>
<sequence length="75" mass="8271">MAQVLEYLDKQQAQASALVLAPSIIPSLELTPHSPDVPEPDVSMADEDQDVISIAAFWEGGSFQQKEEEEQVPYL</sequence>
<organism evidence="1 2">
    <name type="scientific">Acipenser ruthenus</name>
    <name type="common">Sterlet sturgeon</name>
    <dbReference type="NCBI Taxonomy" id="7906"/>
    <lineage>
        <taxon>Eukaryota</taxon>
        <taxon>Metazoa</taxon>
        <taxon>Chordata</taxon>
        <taxon>Craniata</taxon>
        <taxon>Vertebrata</taxon>
        <taxon>Euteleostomi</taxon>
        <taxon>Actinopterygii</taxon>
        <taxon>Chondrostei</taxon>
        <taxon>Acipenseriformes</taxon>
        <taxon>Acipenseridae</taxon>
        <taxon>Acipenser</taxon>
    </lineage>
</organism>
<name>A0A662YM69_ACIRT</name>
<reference evidence="1 2" key="1">
    <citation type="submission" date="2019-01" db="EMBL/GenBank/DDBJ databases">
        <title>Draft Genome and Complete Hox-Cluster Characterization of the Sterlet Sturgeon (Acipenser ruthenus).</title>
        <authorList>
            <person name="Wei Q."/>
        </authorList>
    </citation>
    <scope>NUCLEOTIDE SEQUENCE [LARGE SCALE GENOMIC DNA]</scope>
    <source>
        <strain evidence="1">WHYD16114868_AA</strain>
        <tissue evidence="1">Blood</tissue>
    </source>
</reference>
<evidence type="ECO:0000313" key="1">
    <source>
        <dbReference type="EMBL" id="RXM97542.1"/>
    </source>
</evidence>
<dbReference type="EMBL" id="SCEB01001042">
    <property type="protein sequence ID" value="RXM97542.1"/>
    <property type="molecule type" value="Genomic_DNA"/>
</dbReference>
<accession>A0A662YM69</accession>
<evidence type="ECO:0000313" key="2">
    <source>
        <dbReference type="Proteomes" id="UP000289886"/>
    </source>
</evidence>